<dbReference type="EMBL" id="CP001630">
    <property type="protein sequence ID" value="ACU38393.1"/>
    <property type="molecule type" value="Genomic_DNA"/>
</dbReference>
<proteinExistence type="predicted"/>
<evidence type="ECO:0000313" key="2">
    <source>
        <dbReference type="EMBL" id="ACU38393.1"/>
    </source>
</evidence>
<dbReference type="eggNOG" id="COG1396">
    <property type="taxonomic scope" value="Bacteria"/>
</dbReference>
<reference evidence="2 3" key="1">
    <citation type="journal article" date="2009" name="Stand. Genomic Sci.">
        <title>Complete genome sequence of Actinosynnema mirum type strain (101).</title>
        <authorList>
            <person name="Land M."/>
            <person name="Lapidus A."/>
            <person name="Mayilraj S."/>
            <person name="Chen F."/>
            <person name="Copeland A."/>
            <person name="Del Rio T.G."/>
            <person name="Nolan M."/>
            <person name="Lucas S."/>
            <person name="Tice H."/>
            <person name="Cheng J.F."/>
            <person name="Chertkov O."/>
            <person name="Bruce D."/>
            <person name="Goodwin L."/>
            <person name="Pitluck S."/>
            <person name="Rohde M."/>
            <person name="Goker M."/>
            <person name="Pati A."/>
            <person name="Ivanova N."/>
            <person name="Mavromatis K."/>
            <person name="Chen A."/>
            <person name="Palaniappan K."/>
            <person name="Hauser L."/>
            <person name="Chang Y.J."/>
            <person name="Jeffries C.C."/>
            <person name="Brettin T."/>
            <person name="Detter J.C."/>
            <person name="Han C."/>
            <person name="Chain P."/>
            <person name="Tindall B.J."/>
            <person name="Bristow J."/>
            <person name="Eisen J.A."/>
            <person name="Markowitz V."/>
            <person name="Hugenholtz P."/>
            <person name="Kyrpides N.C."/>
            <person name="Klenk H.P."/>
        </authorList>
    </citation>
    <scope>NUCLEOTIDE SEQUENCE [LARGE SCALE GENOMIC DNA]</scope>
    <source>
        <strain evidence="3">ATCC 29888 / DSM 43827 / JCM 3225 / NBRC 14064 / NCIMB 13271 / NRRL B-12336 / IMRU 3971 / 101</strain>
    </source>
</reference>
<dbReference type="Proteomes" id="UP000002213">
    <property type="component" value="Chromosome"/>
</dbReference>
<organism evidence="2 3">
    <name type="scientific">Actinosynnema mirum (strain ATCC 29888 / DSM 43827 / JCM 3225 / NBRC 14064 / NCIMB 13271 / NRRL B-12336 / IMRU 3971 / 101)</name>
    <dbReference type="NCBI Taxonomy" id="446462"/>
    <lineage>
        <taxon>Bacteria</taxon>
        <taxon>Bacillati</taxon>
        <taxon>Actinomycetota</taxon>
        <taxon>Actinomycetes</taxon>
        <taxon>Pseudonocardiales</taxon>
        <taxon>Pseudonocardiaceae</taxon>
        <taxon>Actinosynnema</taxon>
    </lineage>
</organism>
<dbReference type="RefSeq" id="WP_015803280.1">
    <property type="nucleotide sequence ID" value="NC_013093.1"/>
</dbReference>
<evidence type="ECO:0000313" key="3">
    <source>
        <dbReference type="Proteomes" id="UP000002213"/>
    </source>
</evidence>
<dbReference type="Gene3D" id="1.25.40.10">
    <property type="entry name" value="Tetratricopeptide repeat domain"/>
    <property type="match status" value="1"/>
</dbReference>
<name>C6WLK0_ACTMD</name>
<dbReference type="InterPro" id="IPR010982">
    <property type="entry name" value="Lambda_DNA-bd_dom_sf"/>
</dbReference>
<gene>
    <name evidence="2" type="ordered locus">Amir_4554</name>
</gene>
<dbReference type="PROSITE" id="PS50943">
    <property type="entry name" value="HTH_CROC1"/>
    <property type="match status" value="1"/>
</dbReference>
<keyword evidence="3" id="KW-1185">Reference proteome</keyword>
<dbReference type="SMART" id="SM00530">
    <property type="entry name" value="HTH_XRE"/>
    <property type="match status" value="1"/>
</dbReference>
<evidence type="ECO:0000259" key="1">
    <source>
        <dbReference type="PROSITE" id="PS50943"/>
    </source>
</evidence>
<protein>
    <submittedName>
        <fullName evidence="2">Transcriptional regulator, XRE family</fullName>
    </submittedName>
</protein>
<dbReference type="STRING" id="446462.Amir_4554"/>
<dbReference type="OrthoDB" id="3865941at2"/>
<dbReference type="AlphaFoldDB" id="C6WLK0"/>
<dbReference type="InterPro" id="IPR011990">
    <property type="entry name" value="TPR-like_helical_dom_sf"/>
</dbReference>
<dbReference type="SUPFAM" id="SSF47413">
    <property type="entry name" value="lambda repressor-like DNA-binding domains"/>
    <property type="match status" value="1"/>
</dbReference>
<dbReference type="CDD" id="cd00093">
    <property type="entry name" value="HTH_XRE"/>
    <property type="match status" value="1"/>
</dbReference>
<feature type="domain" description="HTH cro/C1-type" evidence="1">
    <location>
        <begin position="9"/>
        <end position="62"/>
    </location>
</feature>
<dbReference type="InterPro" id="IPR001387">
    <property type="entry name" value="Cro/C1-type_HTH"/>
</dbReference>
<dbReference type="HOGENOM" id="CLU_033540_3_0_11"/>
<accession>C6WLK0</accession>
<sequence length="408" mass="43187">MAPSVGEVLRAARLRQRSSQAEFGKPAGLSRWALARIEQGGPVDLDTLRNLATCHRIPPALLGLATVPAGRTSGDEGDVDRRAFLTLTGGAMSAGLLTGVGDALIRLPAPPARNSPTTVAALLERGRALFDQGRHARLVQALPTLLSAAHDLVDGDRHGHRALSSCYQLATHTLDKVGAHEHSSRAADRAVTHARLSGSPTAQALAVRAQSIVLRHEGRAALAEQVTLDTLDGLQAIGPADPAGWTVYVQMLCSSAYTAAQAGDRPTALELLAEAEHAHRALPATAPPVAILGGSTPTTAQVRLYRVGVHWALGESGKALHTAHGLSPDQFPTPERRARLHIDLARAWSQHDRPGHAVAALLAAHRHAPAEVLDRPRITTLAHRVIARHPRGEQARALHTILQGDGPR</sequence>
<dbReference type="GO" id="GO:0003677">
    <property type="term" value="F:DNA binding"/>
    <property type="evidence" value="ECO:0007669"/>
    <property type="project" value="InterPro"/>
</dbReference>
<dbReference type="KEGG" id="ami:Amir_4554"/>
<dbReference type="Gene3D" id="1.10.260.40">
    <property type="entry name" value="lambda repressor-like DNA-binding domains"/>
    <property type="match status" value="1"/>
</dbReference>